<name>X1CDW4_9ZZZZ</name>
<organism evidence="3">
    <name type="scientific">marine sediment metagenome</name>
    <dbReference type="NCBI Taxonomy" id="412755"/>
    <lineage>
        <taxon>unclassified sequences</taxon>
        <taxon>metagenomes</taxon>
        <taxon>ecological metagenomes</taxon>
    </lineage>
</organism>
<dbReference type="EMBL" id="BART01037164">
    <property type="protein sequence ID" value="GAH05832.1"/>
    <property type="molecule type" value="Genomic_DNA"/>
</dbReference>
<protein>
    <recommendedName>
        <fullName evidence="2">Integration host factor-like helix-two turn-helix domain-containing protein</fullName>
    </recommendedName>
</protein>
<dbReference type="InterPro" id="IPR055201">
    <property type="entry name" value="IHF-like_H2TH"/>
</dbReference>
<dbReference type="Pfam" id="PF22525">
    <property type="entry name" value="H2TH_5"/>
    <property type="match status" value="1"/>
</dbReference>
<reference evidence="3" key="1">
    <citation type="journal article" date="2014" name="Front. Microbiol.">
        <title>High frequency of phylogenetically diverse reductive dehalogenase-homologous genes in deep subseafloor sedimentary metagenomes.</title>
        <authorList>
            <person name="Kawai M."/>
            <person name="Futagami T."/>
            <person name="Toyoda A."/>
            <person name="Takaki Y."/>
            <person name="Nishi S."/>
            <person name="Hori S."/>
            <person name="Arai W."/>
            <person name="Tsubouchi T."/>
            <person name="Morono Y."/>
            <person name="Uchiyama I."/>
            <person name="Ito T."/>
            <person name="Fujiyama A."/>
            <person name="Inagaki F."/>
            <person name="Takami H."/>
        </authorList>
    </citation>
    <scope>NUCLEOTIDE SEQUENCE</scope>
    <source>
        <strain evidence="3">Expedition CK06-06</strain>
    </source>
</reference>
<gene>
    <name evidence="3" type="ORF">S01H4_62319</name>
</gene>
<sequence length="104" mass="11692">MVLKKLSDKDRKKGLEKARQVRKKRAEIKGLLKKGKLDIRSLFKDGKLFKNYVINMKVINLVSALPGNGRVNALKILKDLKISPSKKVGGLGNNQKKVFTSFLT</sequence>
<dbReference type="Gene3D" id="1.10.8.50">
    <property type="match status" value="1"/>
</dbReference>
<dbReference type="NCBIfam" id="NF041260">
    <property type="entry name" value="actino_IHF"/>
    <property type="match status" value="1"/>
</dbReference>
<comment type="caution">
    <text evidence="3">The sequence shown here is derived from an EMBL/GenBank/DDBJ whole genome shotgun (WGS) entry which is preliminary data.</text>
</comment>
<dbReference type="InterPro" id="IPR047806">
    <property type="entry name" value="IHF_actinobact"/>
</dbReference>
<feature type="compositionally biased region" description="Basic and acidic residues" evidence="1">
    <location>
        <begin position="1"/>
        <end position="19"/>
    </location>
</feature>
<evidence type="ECO:0000259" key="2">
    <source>
        <dbReference type="Pfam" id="PF22525"/>
    </source>
</evidence>
<dbReference type="AlphaFoldDB" id="X1CDW4"/>
<evidence type="ECO:0000313" key="3">
    <source>
        <dbReference type="EMBL" id="GAH05832.1"/>
    </source>
</evidence>
<evidence type="ECO:0000256" key="1">
    <source>
        <dbReference type="SAM" id="MobiDB-lite"/>
    </source>
</evidence>
<accession>X1CDW4</accession>
<feature type="region of interest" description="Disordered" evidence="1">
    <location>
        <begin position="1"/>
        <end position="20"/>
    </location>
</feature>
<feature type="domain" description="Integration host factor-like helix-two turn-helix" evidence="2">
    <location>
        <begin position="32"/>
        <end position="98"/>
    </location>
</feature>
<proteinExistence type="predicted"/>